<comment type="caution">
    <text evidence="1">The sequence shown here is derived from an EMBL/GenBank/DDBJ whole genome shotgun (WGS) entry which is preliminary data.</text>
</comment>
<evidence type="ECO:0000313" key="2">
    <source>
        <dbReference type="Proteomes" id="UP001596112"/>
    </source>
</evidence>
<proteinExistence type="predicted"/>
<organism evidence="1 2">
    <name type="scientific">Streptomyces heilongjiangensis</name>
    <dbReference type="NCBI Taxonomy" id="945052"/>
    <lineage>
        <taxon>Bacteria</taxon>
        <taxon>Bacillati</taxon>
        <taxon>Actinomycetota</taxon>
        <taxon>Actinomycetes</taxon>
        <taxon>Kitasatosporales</taxon>
        <taxon>Streptomycetaceae</taxon>
        <taxon>Streptomyces</taxon>
    </lineage>
</organism>
<protein>
    <submittedName>
        <fullName evidence="1">Uncharacterized protein</fullName>
    </submittedName>
</protein>
<reference evidence="2" key="1">
    <citation type="journal article" date="2019" name="Int. J. Syst. Evol. Microbiol.">
        <title>The Global Catalogue of Microorganisms (GCM) 10K type strain sequencing project: providing services to taxonomists for standard genome sequencing and annotation.</title>
        <authorList>
            <consortium name="The Broad Institute Genomics Platform"/>
            <consortium name="The Broad Institute Genome Sequencing Center for Infectious Disease"/>
            <person name="Wu L."/>
            <person name="Ma J."/>
        </authorList>
    </citation>
    <scope>NUCLEOTIDE SEQUENCE [LARGE SCALE GENOMIC DNA]</scope>
    <source>
        <strain evidence="2">JCM 9918</strain>
    </source>
</reference>
<sequence length="96" mass="10752">MATSIVKDGAVMLDPSLCLDVPKGFDDSEEDSQVHPIARKLFLGTSAAQVFSRAQTWVGERDVRVIDVSWDHLHGEDEPLCLSVYFVFELPEEDED</sequence>
<name>A0ABW1B9A2_9ACTN</name>
<dbReference type="EMBL" id="JBHSNZ010000011">
    <property type="protein sequence ID" value="MFC5809513.1"/>
    <property type="molecule type" value="Genomic_DNA"/>
</dbReference>
<dbReference type="RefSeq" id="WP_272169208.1">
    <property type="nucleotide sequence ID" value="NZ_JAQOSL010000008.1"/>
</dbReference>
<dbReference type="Proteomes" id="UP001596112">
    <property type="component" value="Unassembled WGS sequence"/>
</dbReference>
<gene>
    <name evidence="1" type="ORF">ACFQGO_18675</name>
</gene>
<keyword evidence="2" id="KW-1185">Reference proteome</keyword>
<evidence type="ECO:0000313" key="1">
    <source>
        <dbReference type="EMBL" id="MFC5809513.1"/>
    </source>
</evidence>
<accession>A0ABW1B9A2</accession>